<dbReference type="FunFam" id="3.30.420.10:FF:000012">
    <property type="entry name" value="DNA polymerase III subunit epsilon"/>
    <property type="match status" value="1"/>
</dbReference>
<reference evidence="18" key="1">
    <citation type="submission" date="2020-11" db="EMBL/GenBank/DDBJ databases">
        <authorList>
            <person name="Tran Van P."/>
        </authorList>
    </citation>
    <scope>NUCLEOTIDE SEQUENCE</scope>
</reference>
<keyword evidence="9" id="KW-0548">Nucleotidyltransferase</keyword>
<keyword evidence="10" id="KW-0235">DNA replication</keyword>
<dbReference type="CDD" id="cd06131">
    <property type="entry name" value="DNA_pol_III_epsilon_Ecoli_like"/>
    <property type="match status" value="1"/>
</dbReference>
<dbReference type="EC" id="3.1.26.4" evidence="6"/>
<dbReference type="PANTHER" id="PTHR10642:SF26">
    <property type="entry name" value="RIBONUCLEASE H1"/>
    <property type="match status" value="1"/>
</dbReference>
<dbReference type="InterPro" id="IPR006309">
    <property type="entry name" value="DnaQ_proteo"/>
</dbReference>
<evidence type="ECO:0000256" key="11">
    <source>
        <dbReference type="ARBA" id="ARBA00022722"/>
    </source>
</evidence>
<dbReference type="SMART" id="SM00479">
    <property type="entry name" value="EXOIII"/>
    <property type="match status" value="1"/>
</dbReference>
<dbReference type="Gene3D" id="3.30.420.10">
    <property type="entry name" value="Ribonuclease H-like superfamily/Ribonuclease H"/>
    <property type="match status" value="2"/>
</dbReference>
<dbReference type="NCBIfam" id="NF001236">
    <property type="entry name" value="PRK00203.1"/>
    <property type="match status" value="1"/>
</dbReference>
<evidence type="ECO:0000256" key="8">
    <source>
        <dbReference type="ARBA" id="ARBA00022679"/>
    </source>
</evidence>
<dbReference type="GO" id="GO:0004527">
    <property type="term" value="F:exonuclease activity"/>
    <property type="evidence" value="ECO:0007669"/>
    <property type="project" value="UniProtKB-KW"/>
</dbReference>
<evidence type="ECO:0000256" key="6">
    <source>
        <dbReference type="ARBA" id="ARBA00012180"/>
    </source>
</evidence>
<comment type="subunit">
    <text evidence="5">Monomer.</text>
</comment>
<keyword evidence="11" id="KW-0540">Nuclease</keyword>
<evidence type="ECO:0000256" key="10">
    <source>
        <dbReference type="ARBA" id="ARBA00022705"/>
    </source>
</evidence>
<evidence type="ECO:0000256" key="15">
    <source>
        <dbReference type="ARBA" id="ARBA00022839"/>
    </source>
</evidence>
<comment type="catalytic activity">
    <reaction evidence="1">
        <text>Endonucleolytic cleavage to 5'-phosphomonoester.</text>
        <dbReference type="EC" id="3.1.26.4"/>
    </reaction>
</comment>
<dbReference type="NCBIfam" id="NF004316">
    <property type="entry name" value="PRK05711.1"/>
    <property type="match status" value="1"/>
</dbReference>
<dbReference type="GO" id="GO:0043137">
    <property type="term" value="P:DNA replication, removal of RNA primer"/>
    <property type="evidence" value="ECO:0007669"/>
    <property type="project" value="TreeGrafter"/>
</dbReference>
<dbReference type="InterPro" id="IPR012337">
    <property type="entry name" value="RNaseH-like_sf"/>
</dbReference>
<dbReference type="InterPro" id="IPR036397">
    <property type="entry name" value="RNaseH_sf"/>
</dbReference>
<keyword evidence="16" id="KW-0460">Magnesium</keyword>
<dbReference type="InterPro" id="IPR050092">
    <property type="entry name" value="RNase_H"/>
</dbReference>
<dbReference type="InterPro" id="IPR013520">
    <property type="entry name" value="Ribonucl_H"/>
</dbReference>
<evidence type="ECO:0000256" key="7">
    <source>
        <dbReference type="ARBA" id="ARBA00020352"/>
    </source>
</evidence>
<dbReference type="GO" id="GO:0003677">
    <property type="term" value="F:DNA binding"/>
    <property type="evidence" value="ECO:0007669"/>
    <property type="project" value="InterPro"/>
</dbReference>
<dbReference type="HAMAP" id="MF_00042">
    <property type="entry name" value="RNase_H"/>
    <property type="match status" value="1"/>
</dbReference>
<dbReference type="GO" id="GO:0046872">
    <property type="term" value="F:metal ion binding"/>
    <property type="evidence" value="ECO:0007669"/>
    <property type="project" value="UniProtKB-KW"/>
</dbReference>
<evidence type="ECO:0000256" key="4">
    <source>
        <dbReference type="ARBA" id="ARBA00005300"/>
    </source>
</evidence>
<keyword evidence="13" id="KW-0255">Endonuclease</keyword>
<dbReference type="EMBL" id="OB669777">
    <property type="protein sequence ID" value="CAD7234770.1"/>
    <property type="molecule type" value="Genomic_DNA"/>
</dbReference>
<sequence length="367" mass="41057">MSVIEIFTDGACRGNPGPGGWGAILRFNGTEKELLGSERETTNNRMEMMAAIAALQSINKNHHPIILTTDSRYVMDGVTKWVKDWKRRGWKTAARKPVKNQDLWERLDALAEPLNIEWRWVKGHSGHNENERVDQLANTAIDQMLAGKELVNRRLTGNDFHYYFNPERVIDQGAIEVHGITNEFLDDKPLWAEISQSFLEYIRGAEVVIHNAPFDVGFINAELTRQDLSLGGMKDYCSVLDSLSMAREMHPGQRNSLDALCKRYGIDNAHRELHGALLDARILADVYLMMTGGQTSLILDDDAKQTKGDEASKVVFLNRQPGALKVIRADDAELALHQESLKLLSKSGGATMLFDSEDAGSTDFPAH</sequence>
<evidence type="ECO:0000256" key="2">
    <source>
        <dbReference type="ARBA" id="ARBA00001936"/>
    </source>
</evidence>
<keyword evidence="14" id="KW-0378">Hydrolase</keyword>
<comment type="cofactor">
    <cofactor evidence="2">
        <name>Mn(2+)</name>
        <dbReference type="ChEBI" id="CHEBI:29035"/>
    </cofactor>
</comment>
<organism evidence="18">
    <name type="scientific">Cyprideis torosa</name>
    <dbReference type="NCBI Taxonomy" id="163714"/>
    <lineage>
        <taxon>Eukaryota</taxon>
        <taxon>Metazoa</taxon>
        <taxon>Ecdysozoa</taxon>
        <taxon>Arthropoda</taxon>
        <taxon>Crustacea</taxon>
        <taxon>Oligostraca</taxon>
        <taxon>Ostracoda</taxon>
        <taxon>Podocopa</taxon>
        <taxon>Podocopida</taxon>
        <taxon>Cytherocopina</taxon>
        <taxon>Cytheroidea</taxon>
        <taxon>Cytherideidae</taxon>
        <taxon>Cyprideis</taxon>
    </lineage>
</organism>
<dbReference type="Pfam" id="PF00929">
    <property type="entry name" value="RNase_T"/>
    <property type="match status" value="1"/>
</dbReference>
<dbReference type="GO" id="GO:0004523">
    <property type="term" value="F:RNA-DNA hybrid ribonuclease activity"/>
    <property type="evidence" value="ECO:0007669"/>
    <property type="project" value="UniProtKB-EC"/>
</dbReference>
<evidence type="ECO:0000256" key="17">
    <source>
        <dbReference type="ARBA" id="ARBA00023211"/>
    </source>
</evidence>
<gene>
    <name evidence="18" type="ORF">CTOB1V02_LOCUS12586</name>
</gene>
<dbReference type="InterPro" id="IPR002156">
    <property type="entry name" value="RNaseH_domain"/>
</dbReference>
<comment type="cofactor">
    <cofactor evidence="3">
        <name>Mg(2+)</name>
        <dbReference type="ChEBI" id="CHEBI:18420"/>
    </cofactor>
</comment>
<proteinExistence type="inferred from homology"/>
<dbReference type="GO" id="GO:0003887">
    <property type="term" value="F:DNA-directed DNA polymerase activity"/>
    <property type="evidence" value="ECO:0007669"/>
    <property type="project" value="InterPro"/>
</dbReference>
<dbReference type="OrthoDB" id="407198at2759"/>
<keyword evidence="15" id="KW-0269">Exonuclease</keyword>
<keyword evidence="12" id="KW-0479">Metal-binding</keyword>
<dbReference type="PANTHER" id="PTHR10642">
    <property type="entry name" value="RIBONUCLEASE H1"/>
    <property type="match status" value="1"/>
</dbReference>
<dbReference type="InterPro" id="IPR006054">
    <property type="entry name" value="DnaQ"/>
</dbReference>
<evidence type="ECO:0000313" key="18">
    <source>
        <dbReference type="EMBL" id="CAD7234770.1"/>
    </source>
</evidence>
<keyword evidence="17" id="KW-0464">Manganese</keyword>
<keyword evidence="8" id="KW-0808">Transferase</keyword>
<name>A0A7R8ZRY9_9CRUS</name>
<evidence type="ECO:0000256" key="5">
    <source>
        <dbReference type="ARBA" id="ARBA00011245"/>
    </source>
</evidence>
<evidence type="ECO:0000256" key="1">
    <source>
        <dbReference type="ARBA" id="ARBA00000077"/>
    </source>
</evidence>
<dbReference type="CDD" id="cd09278">
    <property type="entry name" value="RNase_HI_prokaryote_like"/>
    <property type="match status" value="1"/>
</dbReference>
<evidence type="ECO:0000256" key="13">
    <source>
        <dbReference type="ARBA" id="ARBA00022759"/>
    </source>
</evidence>
<dbReference type="PROSITE" id="PS50879">
    <property type="entry name" value="RNASE_H_1"/>
    <property type="match status" value="1"/>
</dbReference>
<protein>
    <recommendedName>
        <fullName evidence="7">DNA polymerase III subunit epsilon</fullName>
        <ecNumber evidence="6">3.1.26.4</ecNumber>
    </recommendedName>
</protein>
<accession>A0A7R8ZRY9</accession>
<evidence type="ECO:0000256" key="12">
    <source>
        <dbReference type="ARBA" id="ARBA00022723"/>
    </source>
</evidence>
<comment type="similarity">
    <text evidence="4">Belongs to the RNase H family.</text>
</comment>
<dbReference type="NCBIfam" id="TIGR01406">
    <property type="entry name" value="dnaQ_proteo"/>
    <property type="match status" value="1"/>
</dbReference>
<dbReference type="Pfam" id="PF00075">
    <property type="entry name" value="RNase_H"/>
    <property type="match status" value="1"/>
</dbReference>
<dbReference type="InterPro" id="IPR022892">
    <property type="entry name" value="RNaseHI"/>
</dbReference>
<dbReference type="NCBIfam" id="TIGR00573">
    <property type="entry name" value="dnaq"/>
    <property type="match status" value="1"/>
</dbReference>
<evidence type="ECO:0000256" key="9">
    <source>
        <dbReference type="ARBA" id="ARBA00022695"/>
    </source>
</evidence>
<dbReference type="AlphaFoldDB" id="A0A7R8ZRY9"/>
<evidence type="ECO:0000256" key="14">
    <source>
        <dbReference type="ARBA" id="ARBA00022801"/>
    </source>
</evidence>
<dbReference type="SUPFAM" id="SSF53098">
    <property type="entry name" value="Ribonuclease H-like"/>
    <property type="match status" value="2"/>
</dbReference>
<evidence type="ECO:0000256" key="3">
    <source>
        <dbReference type="ARBA" id="ARBA00001946"/>
    </source>
</evidence>
<evidence type="ECO:0000256" key="16">
    <source>
        <dbReference type="ARBA" id="ARBA00022842"/>
    </source>
</evidence>